<gene>
    <name evidence="2" type="ORF">HAV22_00990</name>
</gene>
<evidence type="ECO:0000259" key="1">
    <source>
        <dbReference type="PROSITE" id="PS51833"/>
    </source>
</evidence>
<dbReference type="InterPro" id="IPR052340">
    <property type="entry name" value="RNase_Y/CdgJ"/>
</dbReference>
<dbReference type="Gene3D" id="1.10.3210.10">
    <property type="entry name" value="Hypothetical protein af1432"/>
    <property type="match status" value="1"/>
</dbReference>
<feature type="domain" description="HDOD" evidence="1">
    <location>
        <begin position="16"/>
        <end position="208"/>
    </location>
</feature>
<evidence type="ECO:0000313" key="3">
    <source>
        <dbReference type="Proteomes" id="UP000716322"/>
    </source>
</evidence>
<dbReference type="PROSITE" id="PS51833">
    <property type="entry name" value="HDOD"/>
    <property type="match status" value="1"/>
</dbReference>
<dbReference type="CDD" id="cd00077">
    <property type="entry name" value="HDc"/>
    <property type="match status" value="1"/>
</dbReference>
<dbReference type="InterPro" id="IPR003607">
    <property type="entry name" value="HD/PDEase_dom"/>
</dbReference>
<keyword evidence="3" id="KW-1185">Reference proteome</keyword>
<accession>A0ABX0P667</accession>
<proteinExistence type="predicted"/>
<evidence type="ECO:0000313" key="2">
    <source>
        <dbReference type="EMBL" id="NIA52229.1"/>
    </source>
</evidence>
<dbReference type="SUPFAM" id="SSF109604">
    <property type="entry name" value="HD-domain/PDEase-like"/>
    <property type="match status" value="1"/>
</dbReference>
<comment type="caution">
    <text evidence="2">The sequence shown here is derived from an EMBL/GenBank/DDBJ whole genome shotgun (WGS) entry which is preliminary data.</text>
</comment>
<dbReference type="PANTHER" id="PTHR33525:SF3">
    <property type="entry name" value="RIBONUCLEASE Y"/>
    <property type="match status" value="1"/>
</dbReference>
<reference evidence="2 3" key="1">
    <citation type="submission" date="2020-03" db="EMBL/GenBank/DDBJ databases">
        <title>Genome sequence of strain Massilia sp. TW-1.</title>
        <authorList>
            <person name="Chaudhary D.K."/>
        </authorList>
    </citation>
    <scope>NUCLEOTIDE SEQUENCE [LARGE SCALE GENOMIC DNA]</scope>
    <source>
        <strain evidence="2 3">TW-1</strain>
    </source>
</reference>
<dbReference type="NCBIfam" id="TIGR00277">
    <property type="entry name" value="HDIG"/>
    <property type="match status" value="1"/>
</dbReference>
<dbReference type="RefSeq" id="WP_166855587.1">
    <property type="nucleotide sequence ID" value="NZ_JAAQOM010000001.1"/>
</dbReference>
<dbReference type="InterPro" id="IPR006675">
    <property type="entry name" value="HDIG_dom"/>
</dbReference>
<dbReference type="PANTHER" id="PTHR33525">
    <property type="match status" value="1"/>
</dbReference>
<sequence length="284" mass="30273">MTARDVAFVVNNLRDLPALPSIVLDLISAFGRDDIDVTTLADKMSMDQGMAAKILRIANSSFYGLPAKVKTVRQAVLVLGFDNARALAVASKVIDHFGGAHHPRVAEFWRHSIATAVCARSLARHAGLDRDAAFIAGLLHDIGRLVLAVGFPVEYARVLDECGADEATLGEAELRILGVDHERAGQMLAEAWNFPAVIRRAIGNHHAPAGADLADIPGVVHAANAVVLALDLDGAVHAAVPPLLDAAWDSLGLTDSHLLAACRETEVQFAEACRLLMGSKDHER</sequence>
<protein>
    <submittedName>
        <fullName evidence="2">HDOD domain-containing protein</fullName>
    </submittedName>
</protein>
<dbReference type="EMBL" id="JAAQOM010000001">
    <property type="protein sequence ID" value="NIA52229.1"/>
    <property type="molecule type" value="Genomic_DNA"/>
</dbReference>
<dbReference type="Proteomes" id="UP000716322">
    <property type="component" value="Unassembled WGS sequence"/>
</dbReference>
<dbReference type="InterPro" id="IPR013976">
    <property type="entry name" value="HDOD"/>
</dbReference>
<dbReference type="SMART" id="SM00471">
    <property type="entry name" value="HDc"/>
    <property type="match status" value="1"/>
</dbReference>
<dbReference type="Pfam" id="PF08668">
    <property type="entry name" value="HDOD"/>
    <property type="match status" value="1"/>
</dbReference>
<name>A0ABX0P667_9BURK</name>
<organism evidence="2 3">
    <name type="scientific">Telluria antibiotica</name>
    <dbReference type="NCBI Taxonomy" id="2717319"/>
    <lineage>
        <taxon>Bacteria</taxon>
        <taxon>Pseudomonadati</taxon>
        <taxon>Pseudomonadota</taxon>
        <taxon>Betaproteobacteria</taxon>
        <taxon>Burkholderiales</taxon>
        <taxon>Oxalobacteraceae</taxon>
        <taxon>Telluria group</taxon>
        <taxon>Telluria</taxon>
    </lineage>
</organism>